<dbReference type="AlphaFoldDB" id="A0A1I0YBH5"/>
<feature type="transmembrane region" description="Helical" evidence="1">
    <location>
        <begin position="80"/>
        <end position="98"/>
    </location>
</feature>
<keyword evidence="1" id="KW-0812">Transmembrane</keyword>
<sequence>MLLTTFGPAAAGPAVVALQLLVVGVAVRTFRDPAAEAVAPPRPWWRLRGRPLSGLVWGALLLAQAVQLAVTAPGPDGTNAAVRLLTATTNGVLGVLFLRSSLRLRARPELWADGRPDR</sequence>
<feature type="transmembrane region" description="Helical" evidence="1">
    <location>
        <begin position="51"/>
        <end position="74"/>
    </location>
</feature>
<dbReference type="Proteomes" id="UP000199012">
    <property type="component" value="Unassembled WGS sequence"/>
</dbReference>
<name>A0A1I0YBH5_9CELL</name>
<evidence type="ECO:0000256" key="1">
    <source>
        <dbReference type="SAM" id="Phobius"/>
    </source>
</evidence>
<evidence type="ECO:0000313" key="2">
    <source>
        <dbReference type="EMBL" id="SFB10542.1"/>
    </source>
</evidence>
<keyword evidence="1" id="KW-1133">Transmembrane helix</keyword>
<reference evidence="3" key="1">
    <citation type="submission" date="2016-10" db="EMBL/GenBank/DDBJ databases">
        <authorList>
            <person name="Varghese N."/>
            <person name="Submissions S."/>
        </authorList>
    </citation>
    <scope>NUCLEOTIDE SEQUENCE [LARGE SCALE GENOMIC DNA]</scope>
    <source>
        <strain evidence="3">CGMCC 4.6945</strain>
    </source>
</reference>
<dbReference type="RefSeq" id="WP_090032535.1">
    <property type="nucleotide sequence ID" value="NZ_BONM01000019.1"/>
</dbReference>
<gene>
    <name evidence="2" type="ORF">SAMN05421867_10727</name>
</gene>
<feature type="transmembrane region" description="Helical" evidence="1">
    <location>
        <begin position="6"/>
        <end position="30"/>
    </location>
</feature>
<dbReference type="STRING" id="988821.SAMN05421867_10727"/>
<proteinExistence type="predicted"/>
<accession>A0A1I0YBH5</accession>
<dbReference type="EMBL" id="FOKA01000007">
    <property type="protein sequence ID" value="SFB10542.1"/>
    <property type="molecule type" value="Genomic_DNA"/>
</dbReference>
<organism evidence="2 3">
    <name type="scientific">Cellulomonas marina</name>
    <dbReference type="NCBI Taxonomy" id="988821"/>
    <lineage>
        <taxon>Bacteria</taxon>
        <taxon>Bacillati</taxon>
        <taxon>Actinomycetota</taxon>
        <taxon>Actinomycetes</taxon>
        <taxon>Micrococcales</taxon>
        <taxon>Cellulomonadaceae</taxon>
        <taxon>Cellulomonas</taxon>
    </lineage>
</organism>
<evidence type="ECO:0000313" key="3">
    <source>
        <dbReference type="Proteomes" id="UP000199012"/>
    </source>
</evidence>
<keyword evidence="3" id="KW-1185">Reference proteome</keyword>
<protein>
    <submittedName>
        <fullName evidence="2">Uncharacterized protein</fullName>
    </submittedName>
</protein>
<keyword evidence="1" id="KW-0472">Membrane</keyword>